<dbReference type="EMBL" id="JASPKY010000320">
    <property type="protein sequence ID" value="KAK9708865.1"/>
    <property type="molecule type" value="Genomic_DNA"/>
</dbReference>
<dbReference type="AlphaFoldDB" id="A0AAW1JWT6"/>
<protein>
    <recommendedName>
        <fullName evidence="3">Ubiquitin-like protease family profile domain-containing protein</fullName>
    </recommendedName>
</protein>
<dbReference type="Gene3D" id="3.40.395.10">
    <property type="entry name" value="Adenoviral Proteinase, Chain A"/>
    <property type="match status" value="1"/>
</dbReference>
<evidence type="ECO:0008006" key="3">
    <source>
        <dbReference type="Google" id="ProtNLM"/>
    </source>
</evidence>
<evidence type="ECO:0000313" key="2">
    <source>
        <dbReference type="Proteomes" id="UP001458880"/>
    </source>
</evidence>
<proteinExistence type="predicted"/>
<organism evidence="1 2">
    <name type="scientific">Popillia japonica</name>
    <name type="common">Japanese beetle</name>
    <dbReference type="NCBI Taxonomy" id="7064"/>
    <lineage>
        <taxon>Eukaryota</taxon>
        <taxon>Metazoa</taxon>
        <taxon>Ecdysozoa</taxon>
        <taxon>Arthropoda</taxon>
        <taxon>Hexapoda</taxon>
        <taxon>Insecta</taxon>
        <taxon>Pterygota</taxon>
        <taxon>Neoptera</taxon>
        <taxon>Endopterygota</taxon>
        <taxon>Coleoptera</taxon>
        <taxon>Polyphaga</taxon>
        <taxon>Scarabaeiformia</taxon>
        <taxon>Scarabaeidae</taxon>
        <taxon>Rutelinae</taxon>
        <taxon>Popillia</taxon>
    </lineage>
</organism>
<keyword evidence="2" id="KW-1185">Reference proteome</keyword>
<reference evidence="1 2" key="1">
    <citation type="journal article" date="2024" name="BMC Genomics">
        <title>De novo assembly and annotation of Popillia japonica's genome with initial clues to its potential as an invasive pest.</title>
        <authorList>
            <person name="Cucini C."/>
            <person name="Boschi S."/>
            <person name="Funari R."/>
            <person name="Cardaioli E."/>
            <person name="Iannotti N."/>
            <person name="Marturano G."/>
            <person name="Paoli F."/>
            <person name="Bruttini M."/>
            <person name="Carapelli A."/>
            <person name="Frati F."/>
            <person name="Nardi F."/>
        </authorList>
    </citation>
    <scope>NUCLEOTIDE SEQUENCE [LARGE SCALE GENOMIC DNA]</scope>
    <source>
        <strain evidence="1">DMR45628</strain>
    </source>
</reference>
<evidence type="ECO:0000313" key="1">
    <source>
        <dbReference type="EMBL" id="KAK9708865.1"/>
    </source>
</evidence>
<name>A0AAW1JWT6_POPJA</name>
<gene>
    <name evidence="1" type="ORF">QE152_g26946</name>
</gene>
<sequence length="322" mass="37093">MLPKLLYPNKDLSTGQRKWTTMESLKMFDNGLISNSSYYKELRNGRGYIVTYDPHINFSLKEILVADFVTLNENVYLSSFVIDHCINVFNRINGNKFQIISVAKSSIIFGDTTLTKPFVDGINFLKGDIAMPVCLYNHYVLVMYSSNDMRLTLIDPLANESILVMYSSNDMRLTLIDPLANESIIGENYRSRFQKFMQIKQESPCGIKLSFVNHVKQADSYNCGTFVVYFFERLVRGESLTYDLNTAEYRSHLKDVLLQNSVNMKQLCLYCCQIVDITNSFQCRSCVRYIHNKCLLSVREIEANIKASEKTVNNICDLCREN</sequence>
<dbReference type="Proteomes" id="UP001458880">
    <property type="component" value="Unassembled WGS sequence"/>
</dbReference>
<dbReference type="InterPro" id="IPR038765">
    <property type="entry name" value="Papain-like_cys_pep_sf"/>
</dbReference>
<accession>A0AAW1JWT6</accession>
<comment type="caution">
    <text evidence="1">The sequence shown here is derived from an EMBL/GenBank/DDBJ whole genome shotgun (WGS) entry which is preliminary data.</text>
</comment>
<dbReference type="SUPFAM" id="SSF54001">
    <property type="entry name" value="Cysteine proteinases"/>
    <property type="match status" value="1"/>
</dbReference>